<keyword evidence="3" id="KW-1185">Reference proteome</keyword>
<evidence type="ECO:0000313" key="3">
    <source>
        <dbReference type="Proteomes" id="UP000627446"/>
    </source>
</evidence>
<dbReference type="Gene3D" id="2.40.50.1020">
    <property type="entry name" value="LytTr DNA-binding domain"/>
    <property type="match status" value="1"/>
</dbReference>
<evidence type="ECO:0000259" key="1">
    <source>
        <dbReference type="PROSITE" id="PS50930"/>
    </source>
</evidence>
<dbReference type="Pfam" id="PF04397">
    <property type="entry name" value="LytTR"/>
    <property type="match status" value="1"/>
</dbReference>
<proteinExistence type="predicted"/>
<organism evidence="2 3">
    <name type="scientific">Undibacterium nitidum</name>
    <dbReference type="NCBI Taxonomy" id="2762298"/>
    <lineage>
        <taxon>Bacteria</taxon>
        <taxon>Pseudomonadati</taxon>
        <taxon>Pseudomonadota</taxon>
        <taxon>Betaproteobacteria</taxon>
        <taxon>Burkholderiales</taxon>
        <taxon>Oxalobacteraceae</taxon>
        <taxon>Undibacterium</taxon>
    </lineage>
</organism>
<gene>
    <name evidence="2" type="ORF">H8K36_16405</name>
</gene>
<dbReference type="SMART" id="SM00850">
    <property type="entry name" value="LytTR"/>
    <property type="match status" value="1"/>
</dbReference>
<comment type="caution">
    <text evidence="2">The sequence shown here is derived from an EMBL/GenBank/DDBJ whole genome shotgun (WGS) entry which is preliminary data.</text>
</comment>
<evidence type="ECO:0000313" key="2">
    <source>
        <dbReference type="EMBL" id="MBC3882976.1"/>
    </source>
</evidence>
<dbReference type="Proteomes" id="UP000627446">
    <property type="component" value="Unassembled WGS sequence"/>
</dbReference>
<dbReference type="GO" id="GO:0003677">
    <property type="term" value="F:DNA binding"/>
    <property type="evidence" value="ECO:0007669"/>
    <property type="project" value="InterPro"/>
</dbReference>
<accession>A0A923KU70</accession>
<dbReference type="RefSeq" id="WP_186917603.1">
    <property type="nucleotide sequence ID" value="NZ_JACOFZ010000008.1"/>
</dbReference>
<dbReference type="PROSITE" id="PS50930">
    <property type="entry name" value="HTH_LYTTR"/>
    <property type="match status" value="1"/>
</dbReference>
<dbReference type="InterPro" id="IPR007492">
    <property type="entry name" value="LytTR_DNA-bd_dom"/>
</dbReference>
<dbReference type="AlphaFoldDB" id="A0A923KU70"/>
<feature type="domain" description="HTH LytTR-type" evidence="1">
    <location>
        <begin position="16"/>
        <end position="69"/>
    </location>
</feature>
<protein>
    <submittedName>
        <fullName evidence="2">LytTR family transcriptional regulator</fullName>
    </submittedName>
</protein>
<dbReference type="EMBL" id="JACOFZ010000008">
    <property type="protein sequence ID" value="MBC3882976.1"/>
    <property type="molecule type" value="Genomic_DNA"/>
</dbReference>
<sequence>MPALKRPGVSLNSGKNLKELEEELDPNEFCRIHRSILVRLSAIASVQRDKRGRQLLNIRDFQEKLEVSRNHNHLFQTM</sequence>
<reference evidence="2" key="1">
    <citation type="submission" date="2020-08" db="EMBL/GenBank/DDBJ databases">
        <title>Novel species isolated from subtropical streams in China.</title>
        <authorList>
            <person name="Lu H."/>
        </authorList>
    </citation>
    <scope>NUCLEOTIDE SEQUENCE</scope>
    <source>
        <strain evidence="2">LX22W</strain>
    </source>
</reference>
<name>A0A923KU70_9BURK</name>